<sequence>MLLNHDEWLRQLLLQRFDELSKEVEHLPQIVGLRMDLYKKQIRVKQIIEESDNGDLIDLLDMVTLLEVMEKEWMYLKGVQDGIKLVTFQQSL</sequence>
<protein>
    <submittedName>
        <fullName evidence="1">Uncharacterized protein</fullName>
    </submittedName>
</protein>
<comment type="caution">
    <text evidence="1">The sequence shown here is derived from an EMBL/GenBank/DDBJ whole genome shotgun (WGS) entry which is preliminary data.</text>
</comment>
<evidence type="ECO:0000313" key="2">
    <source>
        <dbReference type="Proteomes" id="UP001652445"/>
    </source>
</evidence>
<proteinExistence type="predicted"/>
<keyword evidence="2" id="KW-1185">Reference proteome</keyword>
<organism evidence="1 2">
    <name type="scientific">Paenibacillus baimaensis</name>
    <dbReference type="NCBI Taxonomy" id="2982185"/>
    <lineage>
        <taxon>Bacteria</taxon>
        <taxon>Bacillati</taxon>
        <taxon>Bacillota</taxon>
        <taxon>Bacilli</taxon>
        <taxon>Bacillales</taxon>
        <taxon>Paenibacillaceae</taxon>
        <taxon>Paenibacillus</taxon>
    </lineage>
</organism>
<gene>
    <name evidence="1" type="ORF">OB236_10055</name>
</gene>
<name>A0ABT2UEB9_9BACL</name>
<dbReference type="RefSeq" id="WP_262683859.1">
    <property type="nucleotide sequence ID" value="NZ_JAOQIO010000023.1"/>
</dbReference>
<reference evidence="1 2" key="1">
    <citation type="submission" date="2022-09" db="EMBL/GenBank/DDBJ databases">
        <authorList>
            <person name="Han X.L."/>
            <person name="Wang Q."/>
            <person name="Lu T."/>
        </authorList>
    </citation>
    <scope>NUCLEOTIDE SEQUENCE [LARGE SCALE GENOMIC DNA]</scope>
    <source>
        <strain evidence="1 2">WQ 127069</strain>
    </source>
</reference>
<dbReference type="EMBL" id="JAOQIO010000023">
    <property type="protein sequence ID" value="MCU6792471.1"/>
    <property type="molecule type" value="Genomic_DNA"/>
</dbReference>
<accession>A0ABT2UEB9</accession>
<dbReference type="Proteomes" id="UP001652445">
    <property type="component" value="Unassembled WGS sequence"/>
</dbReference>
<evidence type="ECO:0000313" key="1">
    <source>
        <dbReference type="EMBL" id="MCU6792471.1"/>
    </source>
</evidence>